<dbReference type="GO" id="GO:0006281">
    <property type="term" value="P:DNA repair"/>
    <property type="evidence" value="ECO:0007669"/>
    <property type="project" value="UniProtKB-ARBA"/>
</dbReference>
<reference evidence="2" key="1">
    <citation type="submission" date="2021-03" db="EMBL/GenBank/DDBJ databases">
        <authorList>
            <person name="Bekaert M."/>
        </authorList>
    </citation>
    <scope>NUCLEOTIDE SEQUENCE</scope>
</reference>
<dbReference type="InterPro" id="IPR011604">
    <property type="entry name" value="PDDEXK-like_dom_sf"/>
</dbReference>
<evidence type="ECO:0000256" key="1">
    <source>
        <dbReference type="SAM" id="MobiDB-lite"/>
    </source>
</evidence>
<dbReference type="SUPFAM" id="SSF52980">
    <property type="entry name" value="Restriction endonuclease-like"/>
    <property type="match status" value="1"/>
</dbReference>
<dbReference type="AlphaFoldDB" id="A0A8S3S6X6"/>
<comment type="caution">
    <text evidence="2">The sequence shown here is derived from an EMBL/GenBank/DDBJ whole genome shotgun (WGS) entry which is preliminary data.</text>
</comment>
<protein>
    <submittedName>
        <fullName evidence="2">Uncharacterized protein</fullName>
    </submittedName>
</protein>
<dbReference type="OrthoDB" id="6147451at2759"/>
<organism evidence="2 3">
    <name type="scientific">Mytilus edulis</name>
    <name type="common">Blue mussel</name>
    <dbReference type="NCBI Taxonomy" id="6550"/>
    <lineage>
        <taxon>Eukaryota</taxon>
        <taxon>Metazoa</taxon>
        <taxon>Spiralia</taxon>
        <taxon>Lophotrochozoa</taxon>
        <taxon>Mollusca</taxon>
        <taxon>Bivalvia</taxon>
        <taxon>Autobranchia</taxon>
        <taxon>Pteriomorphia</taxon>
        <taxon>Mytilida</taxon>
        <taxon>Mytiloidea</taxon>
        <taxon>Mytilidae</taxon>
        <taxon>Mytilinae</taxon>
        <taxon>Mytilus</taxon>
    </lineage>
</organism>
<gene>
    <name evidence="2" type="ORF">MEDL_27855</name>
</gene>
<accession>A0A8S3S6X6</accession>
<dbReference type="InterPro" id="IPR011335">
    <property type="entry name" value="Restrct_endonuc-II-like"/>
</dbReference>
<dbReference type="Gene3D" id="3.90.320.10">
    <property type="match status" value="1"/>
</dbReference>
<evidence type="ECO:0000313" key="3">
    <source>
        <dbReference type="Proteomes" id="UP000683360"/>
    </source>
</evidence>
<dbReference type="Proteomes" id="UP000683360">
    <property type="component" value="Unassembled WGS sequence"/>
</dbReference>
<feature type="compositionally biased region" description="Basic and acidic residues" evidence="1">
    <location>
        <begin position="130"/>
        <end position="144"/>
    </location>
</feature>
<sequence length="150" mass="17200">MIETRFGKYPKGSPISYQRKLSSHFILNVLDADFPLLPIENLMVNELNPVLDQKKCTSLDSICVTAEESHNIEEITRLQSNDPKWHAIRKDRLTASVAGDIVKRRAGYTKPFSEKKTNSSAGWFNEDDDKSSFVERERRGEKMQAQEQVI</sequence>
<name>A0A8S3S6X6_MYTED</name>
<proteinExistence type="predicted"/>
<dbReference type="EMBL" id="CAJPWZ010001396">
    <property type="protein sequence ID" value="CAG2213957.1"/>
    <property type="molecule type" value="Genomic_DNA"/>
</dbReference>
<keyword evidence="3" id="KW-1185">Reference proteome</keyword>
<evidence type="ECO:0000313" key="2">
    <source>
        <dbReference type="EMBL" id="CAG2213957.1"/>
    </source>
</evidence>
<feature type="region of interest" description="Disordered" evidence="1">
    <location>
        <begin position="108"/>
        <end position="150"/>
    </location>
</feature>